<organism evidence="9 10">
    <name type="scientific">Exilibacterium tricleocarpae</name>
    <dbReference type="NCBI Taxonomy" id="2591008"/>
    <lineage>
        <taxon>Bacteria</taxon>
        <taxon>Pseudomonadati</taxon>
        <taxon>Pseudomonadota</taxon>
        <taxon>Gammaproteobacteria</taxon>
        <taxon>Cellvibrionales</taxon>
        <taxon>Cellvibrionaceae</taxon>
        <taxon>Exilibacterium</taxon>
    </lineage>
</organism>
<dbReference type="EMBL" id="VHSG01000032">
    <property type="protein sequence ID" value="TQV68019.1"/>
    <property type="molecule type" value="Genomic_DNA"/>
</dbReference>
<dbReference type="Pfam" id="PF13378">
    <property type="entry name" value="MR_MLE_C"/>
    <property type="match status" value="1"/>
</dbReference>
<feature type="active site" description="Proton acceptor; specific for (S)-substrate epimerization" evidence="5">
    <location>
        <position position="248"/>
    </location>
</feature>
<dbReference type="SFLD" id="SFLDG00180">
    <property type="entry name" value="muconate_cycloisomerase"/>
    <property type="match status" value="1"/>
</dbReference>
<dbReference type="SFLD" id="SFLDF00010">
    <property type="entry name" value="dipeptide_epimerase"/>
    <property type="match status" value="1"/>
</dbReference>
<dbReference type="SFLD" id="SFLDS00001">
    <property type="entry name" value="Enolase"/>
    <property type="match status" value="1"/>
</dbReference>
<dbReference type="InterPro" id="IPR034603">
    <property type="entry name" value="Dipeptide_epimerase"/>
</dbReference>
<dbReference type="Proteomes" id="UP000319732">
    <property type="component" value="Unassembled WGS sequence"/>
</dbReference>
<dbReference type="InterPro" id="IPR029017">
    <property type="entry name" value="Enolase-like_N"/>
</dbReference>
<evidence type="ECO:0000256" key="6">
    <source>
        <dbReference type="PIRSR" id="PIRSR634603-3"/>
    </source>
</evidence>
<dbReference type="SUPFAM" id="SSF51604">
    <property type="entry name" value="Enolase C-terminal domain-like"/>
    <property type="match status" value="1"/>
</dbReference>
<evidence type="ECO:0000313" key="9">
    <source>
        <dbReference type="EMBL" id="TQV68019.1"/>
    </source>
</evidence>
<dbReference type="Gene3D" id="3.30.390.10">
    <property type="entry name" value="Enolase-like, N-terminal domain"/>
    <property type="match status" value="1"/>
</dbReference>
<dbReference type="InterPro" id="IPR036849">
    <property type="entry name" value="Enolase-like_C_sf"/>
</dbReference>
<dbReference type="SUPFAM" id="SSF54826">
    <property type="entry name" value="Enolase N-terminal domain-like"/>
    <property type="match status" value="1"/>
</dbReference>
<dbReference type="InterPro" id="IPR029065">
    <property type="entry name" value="Enolase_C-like"/>
</dbReference>
<feature type="binding site" evidence="6">
    <location>
        <position position="203"/>
    </location>
    <ligand>
        <name>Mg(2+)</name>
        <dbReference type="ChEBI" id="CHEBI:18420"/>
    </ligand>
</feature>
<feature type="domain" description="Mandelate racemase/muconate lactonizing enzyme C-terminal" evidence="8">
    <location>
        <begin position="133"/>
        <end position="224"/>
    </location>
</feature>
<evidence type="ECO:0000256" key="4">
    <source>
        <dbReference type="ARBA" id="ARBA00023235"/>
    </source>
</evidence>
<proteinExistence type="inferred from homology"/>
<dbReference type="InterPro" id="IPR013341">
    <property type="entry name" value="Mandelate_racemase_N_dom"/>
</dbReference>
<dbReference type="InterPro" id="IPR018110">
    <property type="entry name" value="Mandel_Rmase/mucon_lact_enz_CS"/>
</dbReference>
<evidence type="ECO:0000256" key="2">
    <source>
        <dbReference type="ARBA" id="ARBA00022723"/>
    </source>
</evidence>
<comment type="caution">
    <text evidence="9">The sequence shown here is derived from an EMBL/GenBank/DDBJ whole genome shotgun (WGS) entry which is preliminary data.</text>
</comment>
<dbReference type="AlphaFoldDB" id="A0A545SST0"/>
<dbReference type="GO" id="GO:0006518">
    <property type="term" value="P:peptide metabolic process"/>
    <property type="evidence" value="ECO:0007669"/>
    <property type="project" value="UniProtKB-ARBA"/>
</dbReference>
<dbReference type="Gene3D" id="3.20.20.120">
    <property type="entry name" value="Enolase-like C-terminal domain"/>
    <property type="match status" value="1"/>
</dbReference>
<comment type="similarity">
    <text evidence="1 7">Belongs to the mandelate racemase/muconate lactonizing enzyme family.</text>
</comment>
<dbReference type="RefSeq" id="WP_142929613.1">
    <property type="nucleotide sequence ID" value="NZ_ML660108.1"/>
</dbReference>
<accession>A0A545SST0</accession>
<name>A0A545SST0_9GAMM</name>
<dbReference type="SMART" id="SM00922">
    <property type="entry name" value="MR_MLE"/>
    <property type="match status" value="1"/>
</dbReference>
<dbReference type="GO" id="GO:0009063">
    <property type="term" value="P:amino acid catabolic process"/>
    <property type="evidence" value="ECO:0007669"/>
    <property type="project" value="InterPro"/>
</dbReference>
<keyword evidence="3 6" id="KW-0460">Magnesium</keyword>
<evidence type="ECO:0000256" key="5">
    <source>
        <dbReference type="PIRSR" id="PIRSR634603-1"/>
    </source>
</evidence>
<evidence type="ECO:0000256" key="1">
    <source>
        <dbReference type="ARBA" id="ARBA00008031"/>
    </source>
</evidence>
<keyword evidence="4 7" id="KW-0413">Isomerase</keyword>
<evidence type="ECO:0000256" key="3">
    <source>
        <dbReference type="ARBA" id="ARBA00022842"/>
    </source>
</evidence>
<sequence length="331" mass="36703">MSKKINLSLHIENWQLKKPFRITGHSYDSWDIVVVELSTDNIQARGEARGVRYLGENKESLIRQIEQAAHLIEGGVSRTQLLDLMPPGGARNAIDCALWDMEAKLAGQTIWELTNIEPTSVDTAFTIGIEETPELMALSATDASAYPILKIKLDGKQPVERLKAIRRARPDARLIIDANQGWTFSQLIEVMPALVELRVEMIEQPLPRNADSELEGYNSPIPIYADESCQHRGEFADAEKRYQGINIKLDKTGGLTEALLLAELAKKRGVEVMVGGMGGTSLTMAPSFVLAQLGDIADLDGPLLLKHDSGIKFDYNAEKMSLPHIFNLWCL</sequence>
<dbReference type="Pfam" id="PF02746">
    <property type="entry name" value="MR_MLE_N"/>
    <property type="match status" value="1"/>
</dbReference>
<dbReference type="GO" id="GO:0016855">
    <property type="term" value="F:racemase and epimerase activity, acting on amino acids and derivatives"/>
    <property type="evidence" value="ECO:0007669"/>
    <property type="project" value="UniProtKB-UniRule"/>
</dbReference>
<evidence type="ECO:0000259" key="8">
    <source>
        <dbReference type="SMART" id="SM00922"/>
    </source>
</evidence>
<feature type="binding site" evidence="6">
    <location>
        <position position="226"/>
    </location>
    <ligand>
        <name>Mg(2+)</name>
        <dbReference type="ChEBI" id="CHEBI:18420"/>
    </ligand>
</feature>
<keyword evidence="10" id="KW-1185">Reference proteome</keyword>
<protein>
    <recommendedName>
        <fullName evidence="7">Dipeptide epimerase</fullName>
        <ecNumber evidence="7">5.1.1.-</ecNumber>
    </recommendedName>
</protein>
<dbReference type="OrthoDB" id="9782675at2"/>
<dbReference type="PANTHER" id="PTHR48073:SF2">
    <property type="entry name" value="O-SUCCINYLBENZOATE SYNTHASE"/>
    <property type="match status" value="1"/>
</dbReference>
<feature type="binding site" evidence="6">
    <location>
        <position position="177"/>
    </location>
    <ligand>
        <name>Mg(2+)</name>
        <dbReference type="ChEBI" id="CHEBI:18420"/>
    </ligand>
</feature>
<keyword evidence="2 6" id="KW-0479">Metal-binding</keyword>
<evidence type="ECO:0000256" key="7">
    <source>
        <dbReference type="RuleBase" id="RU366006"/>
    </source>
</evidence>
<dbReference type="InterPro" id="IPR013342">
    <property type="entry name" value="Mandelate_racemase_C"/>
</dbReference>
<dbReference type="CDD" id="cd03319">
    <property type="entry name" value="L-Ala-DL-Glu_epimerase"/>
    <property type="match status" value="1"/>
</dbReference>
<dbReference type="GO" id="GO:0046872">
    <property type="term" value="F:metal ion binding"/>
    <property type="evidence" value="ECO:0007669"/>
    <property type="project" value="UniProtKB-KW"/>
</dbReference>
<dbReference type="PROSITE" id="PS00909">
    <property type="entry name" value="MR_MLE_2"/>
    <property type="match status" value="1"/>
</dbReference>
<dbReference type="PANTHER" id="PTHR48073">
    <property type="entry name" value="O-SUCCINYLBENZOATE SYNTHASE-RELATED"/>
    <property type="match status" value="1"/>
</dbReference>
<gene>
    <name evidence="9" type="ORF">FKG94_24615</name>
</gene>
<dbReference type="EC" id="5.1.1.-" evidence="7"/>
<reference evidence="9 10" key="1">
    <citation type="submission" date="2019-06" db="EMBL/GenBank/DDBJ databases">
        <title>Whole genome sequence for Cellvibrionaceae sp. R142.</title>
        <authorList>
            <person name="Wang G."/>
        </authorList>
    </citation>
    <scope>NUCLEOTIDE SEQUENCE [LARGE SCALE GENOMIC DNA]</scope>
    <source>
        <strain evidence="9 10">R142</strain>
    </source>
</reference>
<feature type="active site" description="Proton acceptor; specific for (R)-substrate epimerization" evidence="5">
    <location>
        <position position="152"/>
    </location>
</feature>
<evidence type="ECO:0000313" key="10">
    <source>
        <dbReference type="Proteomes" id="UP000319732"/>
    </source>
</evidence>
<comment type="cofactor">
    <cofactor evidence="6 7">
        <name>Mg(2+)</name>
        <dbReference type="ChEBI" id="CHEBI:18420"/>
    </cofactor>
    <text evidence="6 7">Binds 1 Mg(2+) ion per subunit.</text>
</comment>